<accession>A0ABP0SXG2</accession>
<evidence type="ECO:0000256" key="1">
    <source>
        <dbReference type="ARBA" id="ARBA00023157"/>
    </source>
</evidence>
<keyword evidence="3" id="KW-0732">Signal</keyword>
<sequence length="436" mass="46619">MHLVQAGALHTLVGSSVAMIGRVCHSFCSLLLLLNLPVCSGSSPGLRGQKADKPREQDGVDATCGRVGWHSTKRQNRIVHGQDSKQCAWKWQVSLRAMINGTAQHFCGGTLISEKWILTAAHCTAFLNDCKMSKMQVVAGGWHQKMENNTDGGIVTRGVRRVLIHPSFNVESHFSMDFGLLELDAPVPFDDCVGSVCLPTKDFPTVGTNCEVTGWGTLNMEGAVPNVLQQGLVNTVSQDICAEQYAKDNQTITSGMLCATGATGQGVTDACQGDSGGPLVCLEGERFVIAGVISWGHGCGDANYPGVYARVASGLEWIEAVLSGKIAMPEEPSSSEVNFHGHMWAVVSGRCSIDEDGCVRSPGYPDQYGGREKCRIAVDTSAAMPITVDHFATEAPYDHLEVNCVPYSGKKGPHGIIPNSDIFWLADGSMQDSCVS</sequence>
<keyword evidence="2" id="KW-0378">Hydrolase</keyword>
<evidence type="ECO:0000256" key="3">
    <source>
        <dbReference type="SAM" id="SignalP"/>
    </source>
</evidence>
<dbReference type="Proteomes" id="UP001642484">
    <property type="component" value="Unassembled WGS sequence"/>
</dbReference>
<dbReference type="InterPro" id="IPR009003">
    <property type="entry name" value="Peptidase_S1_PA"/>
</dbReference>
<keyword evidence="6" id="KW-1185">Reference proteome</keyword>
<dbReference type="EMBL" id="CAXAMN010028595">
    <property type="protein sequence ID" value="CAK9117144.1"/>
    <property type="molecule type" value="Genomic_DNA"/>
</dbReference>
<comment type="caution">
    <text evidence="5">The sequence shown here is derived from an EMBL/GenBank/DDBJ whole genome shotgun (WGS) entry which is preliminary data.</text>
</comment>
<keyword evidence="2" id="KW-0645">Protease</keyword>
<reference evidence="5 6" key="1">
    <citation type="submission" date="2024-02" db="EMBL/GenBank/DDBJ databases">
        <authorList>
            <person name="Chen Y."/>
            <person name="Shah S."/>
            <person name="Dougan E. K."/>
            <person name="Thang M."/>
            <person name="Chan C."/>
        </authorList>
    </citation>
    <scope>NUCLEOTIDE SEQUENCE [LARGE SCALE GENOMIC DNA]</scope>
</reference>
<keyword evidence="1" id="KW-1015">Disulfide bond</keyword>
<dbReference type="InterPro" id="IPR001314">
    <property type="entry name" value="Peptidase_S1A"/>
</dbReference>
<dbReference type="InterPro" id="IPR043504">
    <property type="entry name" value="Peptidase_S1_PA_chymotrypsin"/>
</dbReference>
<dbReference type="PROSITE" id="PS00134">
    <property type="entry name" value="TRYPSIN_HIS"/>
    <property type="match status" value="1"/>
</dbReference>
<dbReference type="InterPro" id="IPR018114">
    <property type="entry name" value="TRYPSIN_HIS"/>
</dbReference>
<evidence type="ECO:0000313" key="6">
    <source>
        <dbReference type="Proteomes" id="UP001642484"/>
    </source>
</evidence>
<dbReference type="SMART" id="SM00020">
    <property type="entry name" value="Tryp_SPc"/>
    <property type="match status" value="1"/>
</dbReference>
<dbReference type="PANTHER" id="PTHR24252:SF7">
    <property type="entry name" value="HYALIN"/>
    <property type="match status" value="1"/>
</dbReference>
<dbReference type="Pfam" id="PF00089">
    <property type="entry name" value="Trypsin"/>
    <property type="match status" value="1"/>
</dbReference>
<proteinExistence type="predicted"/>
<name>A0ABP0SXG2_9DINO</name>
<protein>
    <recommendedName>
        <fullName evidence="4">Peptidase S1 domain-containing protein</fullName>
    </recommendedName>
</protein>
<dbReference type="InterPro" id="IPR033116">
    <property type="entry name" value="TRYPSIN_SER"/>
</dbReference>
<dbReference type="SUPFAM" id="SSF50494">
    <property type="entry name" value="Trypsin-like serine proteases"/>
    <property type="match status" value="1"/>
</dbReference>
<dbReference type="Gene3D" id="2.40.10.10">
    <property type="entry name" value="Trypsin-like serine proteases"/>
    <property type="match status" value="1"/>
</dbReference>
<dbReference type="PRINTS" id="PR00722">
    <property type="entry name" value="CHYMOTRYPSIN"/>
</dbReference>
<feature type="domain" description="Peptidase S1" evidence="4">
    <location>
        <begin position="78"/>
        <end position="323"/>
    </location>
</feature>
<evidence type="ECO:0000313" key="5">
    <source>
        <dbReference type="EMBL" id="CAK9117144.1"/>
    </source>
</evidence>
<dbReference type="PROSITE" id="PS00135">
    <property type="entry name" value="TRYPSIN_SER"/>
    <property type="match status" value="1"/>
</dbReference>
<feature type="signal peptide" evidence="3">
    <location>
        <begin position="1"/>
        <end position="41"/>
    </location>
</feature>
<dbReference type="CDD" id="cd00190">
    <property type="entry name" value="Tryp_SPc"/>
    <property type="match status" value="1"/>
</dbReference>
<dbReference type="PANTHER" id="PTHR24252">
    <property type="entry name" value="ACROSIN-RELATED"/>
    <property type="match status" value="1"/>
</dbReference>
<keyword evidence="2" id="KW-0720">Serine protease</keyword>
<evidence type="ECO:0000259" key="4">
    <source>
        <dbReference type="PROSITE" id="PS50240"/>
    </source>
</evidence>
<dbReference type="PROSITE" id="PS50240">
    <property type="entry name" value="TRYPSIN_DOM"/>
    <property type="match status" value="1"/>
</dbReference>
<feature type="chain" id="PRO_5047318164" description="Peptidase S1 domain-containing protein" evidence="3">
    <location>
        <begin position="42"/>
        <end position="436"/>
    </location>
</feature>
<evidence type="ECO:0000256" key="2">
    <source>
        <dbReference type="RuleBase" id="RU363034"/>
    </source>
</evidence>
<organism evidence="5 6">
    <name type="scientific">Durusdinium trenchii</name>
    <dbReference type="NCBI Taxonomy" id="1381693"/>
    <lineage>
        <taxon>Eukaryota</taxon>
        <taxon>Sar</taxon>
        <taxon>Alveolata</taxon>
        <taxon>Dinophyceae</taxon>
        <taxon>Suessiales</taxon>
        <taxon>Symbiodiniaceae</taxon>
        <taxon>Durusdinium</taxon>
    </lineage>
</organism>
<dbReference type="InterPro" id="IPR001254">
    <property type="entry name" value="Trypsin_dom"/>
</dbReference>
<gene>
    <name evidence="5" type="ORF">CCMP2556_LOCUS54547</name>
</gene>